<feature type="region of interest" description="Disordered" evidence="1">
    <location>
        <begin position="189"/>
        <end position="218"/>
    </location>
</feature>
<dbReference type="AlphaFoldDB" id="A0A7S4QRW8"/>
<evidence type="ECO:0000313" key="2">
    <source>
        <dbReference type="EMBL" id="CAE4590035.1"/>
    </source>
</evidence>
<organism evidence="2">
    <name type="scientific">Ditylum brightwellii</name>
    <dbReference type="NCBI Taxonomy" id="49249"/>
    <lineage>
        <taxon>Eukaryota</taxon>
        <taxon>Sar</taxon>
        <taxon>Stramenopiles</taxon>
        <taxon>Ochrophyta</taxon>
        <taxon>Bacillariophyta</taxon>
        <taxon>Mediophyceae</taxon>
        <taxon>Lithodesmiophycidae</taxon>
        <taxon>Lithodesmiales</taxon>
        <taxon>Lithodesmiaceae</taxon>
        <taxon>Ditylum</taxon>
    </lineage>
</organism>
<name>A0A7S4QRW8_9STRA</name>
<protein>
    <recommendedName>
        <fullName evidence="3">F-box domain-containing protein</fullName>
    </recommendedName>
</protein>
<evidence type="ECO:0000256" key="1">
    <source>
        <dbReference type="SAM" id="MobiDB-lite"/>
    </source>
</evidence>
<dbReference type="InterPro" id="IPR032675">
    <property type="entry name" value="LRR_dom_sf"/>
</dbReference>
<proteinExistence type="predicted"/>
<dbReference type="Gene3D" id="3.80.10.10">
    <property type="entry name" value="Ribonuclease Inhibitor"/>
    <property type="match status" value="2"/>
</dbReference>
<feature type="compositionally biased region" description="Basic and acidic residues" evidence="1">
    <location>
        <begin position="198"/>
        <end position="210"/>
    </location>
</feature>
<accession>A0A7S4QRW8</accession>
<dbReference type="EMBL" id="HBNS01007332">
    <property type="protein sequence ID" value="CAE4590035.1"/>
    <property type="molecule type" value="Transcribed_RNA"/>
</dbReference>
<evidence type="ECO:0008006" key="3">
    <source>
        <dbReference type="Google" id="ProtNLM"/>
    </source>
</evidence>
<dbReference type="SUPFAM" id="SSF52047">
    <property type="entry name" value="RNI-like"/>
    <property type="match status" value="1"/>
</dbReference>
<dbReference type="GO" id="GO:0019005">
    <property type="term" value="C:SCF ubiquitin ligase complex"/>
    <property type="evidence" value="ECO:0007669"/>
    <property type="project" value="TreeGrafter"/>
</dbReference>
<dbReference type="SMART" id="SM00367">
    <property type="entry name" value="LRR_CC"/>
    <property type="match status" value="6"/>
</dbReference>
<dbReference type="InterPro" id="IPR006553">
    <property type="entry name" value="Leu-rich_rpt_Cys-con_subtyp"/>
</dbReference>
<reference evidence="2" key="1">
    <citation type="submission" date="2021-01" db="EMBL/GenBank/DDBJ databases">
        <authorList>
            <person name="Corre E."/>
            <person name="Pelletier E."/>
            <person name="Niang G."/>
            <person name="Scheremetjew M."/>
            <person name="Finn R."/>
            <person name="Kale V."/>
            <person name="Holt S."/>
            <person name="Cochrane G."/>
            <person name="Meng A."/>
            <person name="Brown T."/>
            <person name="Cohen L."/>
        </authorList>
    </citation>
    <scope>NUCLEOTIDE SEQUENCE</scope>
    <source>
        <strain evidence="2">GSO104</strain>
    </source>
</reference>
<sequence>MATVANDDETTFSSSSSLSIVVTNTDSSSQNETNTVSQSQTTCFQDKCQDPTTTTSQYRHHSPRIHILSATYGPSNGRRLLQGDMTDTTATTTVIDASPSLSSPTTLSSAQIQRLVHTRDVTPFVRLLVPRQFQHQEEEEGHGRRMQSITIPIMYSRSMNALFGDPCLGTTKCLRVSYYFEESDEEDVVVPSPSSCGEDGKSDEKKEEICKTTTGTTPQNCKKRTNAKFTSPKQKRRRKTREIYNSIFEEHDQVVLKRNILHYNEEEEEIHKSQISTTTTTTTETTQKWTLRPNISEIVLPMILPYLKVLQRAQCQLVCHAWLLVVRDRGVATTVNINDASSFPVMKQDDTAEEEEDSSRRSYLRGIVKHSHSSLVSLILNDFCSLVPQDLHPALPHLRKLQTLDISRCIKLTNATLELIGEHLSNTLQVLSIKGLRSPNVSDEGVVAVCTSCTHLKVLDVSDIRLTDTSGVSIGTHLTSLVALYMRNNYCITDVSVDVIMKNCGKLNELVLWGCAQLRHLNFGDANDSGGGGNLSSNNRHESNNSAMVGGFRGNDGGRFVHAPYTANQTTTTTTLACDKIVLLNLWGCFRLSMDAVSSMASLRNLKSLILSECHKLTDEFVVSVFKKKGHDWLCMIGIYVPIEAEKWILIYNLICAVFM</sequence>
<dbReference type="PANTHER" id="PTHR13318:SF105">
    <property type="entry name" value="F-BOX_LRR-REPEAT PROTEIN 3"/>
    <property type="match status" value="1"/>
</dbReference>
<dbReference type="GO" id="GO:0031146">
    <property type="term" value="P:SCF-dependent proteasomal ubiquitin-dependent protein catabolic process"/>
    <property type="evidence" value="ECO:0007669"/>
    <property type="project" value="TreeGrafter"/>
</dbReference>
<gene>
    <name evidence="2" type="ORF">DBRI00130_LOCUS5939</name>
</gene>
<dbReference type="PANTHER" id="PTHR13318">
    <property type="entry name" value="PARTNER OF PAIRED, ISOFORM B-RELATED"/>
    <property type="match status" value="1"/>
</dbReference>